<reference evidence="1" key="1">
    <citation type="submission" date="2022-02" db="EMBL/GenBank/DDBJ databases">
        <title>Towards deciphering the DNA virus diversity associated with rodent species in the families Cricetidae and Heteromyidae.</title>
        <authorList>
            <person name="Lund M."/>
            <person name="Larsen B.B."/>
            <person name="Gryseels S."/>
            <person name="Kraberger S."/>
            <person name="Rowsey D.M."/>
            <person name="Steger L."/>
            <person name="Yule K.M."/>
            <person name="Upham N.S."/>
            <person name="Worobey M."/>
            <person name="Van Doorslaer K."/>
            <person name="Varsani A."/>
        </authorList>
    </citation>
    <scope>NUCLEOTIDE SEQUENCE</scope>
    <source>
        <strain evidence="1">UA08Rod_6451</strain>
    </source>
</reference>
<dbReference type="EMBL" id="OM869509">
    <property type="protein sequence ID" value="UPW40859.1"/>
    <property type="molecule type" value="Genomic_DNA"/>
</dbReference>
<name>A0A976R6T9_9VIRU</name>
<sequence>MRKKLSKRGSKRLFRATATKVHRKNVRRPMRGGIRL</sequence>
<organism evidence="1">
    <name type="scientific">Sigmofec virus UA08Rod_6451</name>
    <dbReference type="NCBI Taxonomy" id="2929230"/>
    <lineage>
        <taxon>Viruses</taxon>
        <taxon>Monodnaviria</taxon>
        <taxon>Sangervirae</taxon>
        <taxon>Phixviricota</taxon>
        <taxon>Malgrandaviricetes</taxon>
        <taxon>Petitvirales</taxon>
        <taxon>Microviridae</taxon>
    </lineage>
</organism>
<evidence type="ECO:0000313" key="1">
    <source>
        <dbReference type="EMBL" id="UPW40859.1"/>
    </source>
</evidence>
<protein>
    <submittedName>
        <fullName evidence="1">DNA binding protein</fullName>
    </submittedName>
</protein>
<accession>A0A976R6T9</accession>
<proteinExistence type="predicted"/>